<feature type="transmembrane region" description="Helical" evidence="9">
    <location>
        <begin position="380"/>
        <end position="401"/>
    </location>
</feature>
<dbReference type="CDD" id="cd18582">
    <property type="entry name" value="ABC_6TM_ATM1_ABCB7"/>
    <property type="match status" value="1"/>
</dbReference>
<comment type="similarity">
    <text evidence="7">Belongs to the ABC transporter superfamily. ABCB family. Heavy Metal importer (TC 3.A.1.210) subfamily.</text>
</comment>
<dbReference type="GO" id="GO:0005524">
    <property type="term" value="F:ATP binding"/>
    <property type="evidence" value="ECO:0007669"/>
    <property type="project" value="UniProtKB-KW"/>
</dbReference>
<evidence type="ECO:0000256" key="3">
    <source>
        <dbReference type="ARBA" id="ARBA00022741"/>
    </source>
</evidence>
<dbReference type="PANTHER" id="PTHR24221">
    <property type="entry name" value="ATP-BINDING CASSETTE SUB-FAMILY B"/>
    <property type="match status" value="1"/>
</dbReference>
<sequence>MTLMTGVSRLVFELSPKRMHRLPDGGAHAWRSHAAFGAAGPVPSPVTASSARAPWHALSRCAAASSSLSRRFAPSTRTESLTRCLFVQSSSRILSSPCAALPPTPRCRQRLAVPPSQASFTEARRSAESAATQRESTGLNGGLGSTGTAHSSPPNEANRSSSEFMKAFGMDGASVRAAPLWRFLAAGVWPVSRSLRVRVAAALASLLAAKCLTIAAPVALAGLVDHFTVAAGEGMAEIAGGAAAAAGAAAAGGAAAAAGGAAAAAGATAYGALLLHPALPVGLVISYPLARLGASAFTELRTALFARVAQRASCELAAVAFSHMHSTSFTNINKIGELTSVLTRGTRAISMLLNVLLFQVVPTTLEFLMVLALLKLRVGWTVAATAIATISAYWAFTAVITTKRAKLRREMNRLESLSAGLLVDSLANAEAVRYFTAEAHEAHRFGAVQSQIEQQTAKVNESLAFLNFGQQFIFTSGLALALVHTANLVAAGLAPVGQIVLVSTLLMQLAIPLNFIGTAYRELTLNTIDLEKLQELLQLQPIVRDPPNPVVFQLRGGSVEFKDVTFAYPPSQPLDRMLLQRGQKSQQPSAESPTSLSAPASGKLVLNGFSLEVPAGRRVALVGESGSGKTTLIRLLYRLADPLRGVVSIDGQDLKTLPMMSFRRHIGVVPQDVALFNESLDFNLRYGSPHATDEQVKEAIRLAELTDLVESLPAGLDTPVGDRGLRLSGGEKQRVGIARCLLRNPEIVLFDEATSALDTHTEHKILKALRAVSHGRTTLVIAHRLSTVAGADTIAVLYGGRVAEIGTHGGLLRKPNGLYASMWNRQREGQTPEASGRY</sequence>
<evidence type="ECO:0000313" key="12">
    <source>
        <dbReference type="Proteomes" id="UP000515125"/>
    </source>
</evidence>
<dbReference type="SUPFAM" id="SSF90123">
    <property type="entry name" value="ABC transporter transmembrane region"/>
    <property type="match status" value="1"/>
</dbReference>
<feature type="compositionally biased region" description="Polar residues" evidence="8">
    <location>
        <begin position="149"/>
        <end position="160"/>
    </location>
</feature>
<evidence type="ECO:0000256" key="2">
    <source>
        <dbReference type="ARBA" id="ARBA00022692"/>
    </source>
</evidence>
<dbReference type="InterPro" id="IPR003439">
    <property type="entry name" value="ABC_transporter-like_ATP-bd"/>
</dbReference>
<dbReference type="InterPro" id="IPR011527">
    <property type="entry name" value="ABC1_TM_dom"/>
</dbReference>
<evidence type="ECO:0000256" key="6">
    <source>
        <dbReference type="ARBA" id="ARBA00023136"/>
    </source>
</evidence>
<evidence type="ECO:0000256" key="7">
    <source>
        <dbReference type="ARBA" id="ARBA00024363"/>
    </source>
</evidence>
<keyword evidence="2 9" id="KW-0812">Transmembrane</keyword>
<feature type="domain" description="ABC transmembrane type-1" evidence="11">
    <location>
        <begin position="200"/>
        <end position="525"/>
    </location>
</feature>
<evidence type="ECO:0000256" key="5">
    <source>
        <dbReference type="ARBA" id="ARBA00022989"/>
    </source>
</evidence>
<evidence type="ECO:0000256" key="9">
    <source>
        <dbReference type="SAM" id="Phobius"/>
    </source>
</evidence>
<feature type="region of interest" description="Disordered" evidence="8">
    <location>
        <begin position="109"/>
        <end position="160"/>
    </location>
</feature>
<evidence type="ECO:0000259" key="11">
    <source>
        <dbReference type="PROSITE" id="PS50929"/>
    </source>
</evidence>
<reference evidence="13" key="1">
    <citation type="submission" date="2025-08" db="UniProtKB">
        <authorList>
            <consortium name="RefSeq"/>
        </authorList>
    </citation>
    <scope>IDENTIFICATION</scope>
</reference>
<dbReference type="InterPro" id="IPR017871">
    <property type="entry name" value="ABC_transporter-like_CS"/>
</dbReference>
<keyword evidence="12" id="KW-1185">Reference proteome</keyword>
<dbReference type="AlphaFoldDB" id="A0A6P6RUQ2"/>
<comment type="subcellular location">
    <subcellularLocation>
        <location evidence="1">Membrane</location>
        <topology evidence="1">Multi-pass membrane protein</topology>
    </subcellularLocation>
</comment>
<dbReference type="InterPro" id="IPR039421">
    <property type="entry name" value="Type_1_exporter"/>
</dbReference>
<feature type="region of interest" description="Disordered" evidence="8">
    <location>
        <begin position="580"/>
        <end position="599"/>
    </location>
</feature>
<dbReference type="GeneID" id="34617490"/>
<dbReference type="PANTHER" id="PTHR24221:SF654">
    <property type="entry name" value="ATP-BINDING CASSETTE SUB-FAMILY B MEMBER 6"/>
    <property type="match status" value="1"/>
</dbReference>
<keyword evidence="6 9" id="KW-0472">Membrane</keyword>
<dbReference type="PROSITE" id="PS50893">
    <property type="entry name" value="ABC_TRANSPORTER_2"/>
    <property type="match status" value="1"/>
</dbReference>
<feature type="transmembrane region" description="Helical" evidence="9">
    <location>
        <begin position="472"/>
        <end position="493"/>
    </location>
</feature>
<dbReference type="SMART" id="SM00382">
    <property type="entry name" value="AAA"/>
    <property type="match status" value="1"/>
</dbReference>
<evidence type="ECO:0000256" key="1">
    <source>
        <dbReference type="ARBA" id="ARBA00004141"/>
    </source>
</evidence>
<feature type="domain" description="ABC transporter" evidence="10">
    <location>
        <begin position="559"/>
        <end position="824"/>
    </location>
</feature>
<proteinExistence type="inferred from homology"/>
<dbReference type="OrthoDB" id="6500128at2759"/>
<evidence type="ECO:0000256" key="8">
    <source>
        <dbReference type="SAM" id="MobiDB-lite"/>
    </source>
</evidence>
<name>A0A6P6RUQ2_9EIME</name>
<evidence type="ECO:0000313" key="13">
    <source>
        <dbReference type="RefSeq" id="XP_026191182.1"/>
    </source>
</evidence>
<evidence type="ECO:0000256" key="4">
    <source>
        <dbReference type="ARBA" id="ARBA00022840"/>
    </source>
</evidence>
<keyword evidence="5 9" id="KW-1133">Transmembrane helix</keyword>
<dbReference type="GO" id="GO:0016887">
    <property type="term" value="F:ATP hydrolysis activity"/>
    <property type="evidence" value="ECO:0007669"/>
    <property type="project" value="InterPro"/>
</dbReference>
<dbReference type="GO" id="GO:0140359">
    <property type="term" value="F:ABC-type transporter activity"/>
    <property type="evidence" value="ECO:0007669"/>
    <property type="project" value="InterPro"/>
</dbReference>
<dbReference type="GO" id="GO:0016020">
    <property type="term" value="C:membrane"/>
    <property type="evidence" value="ECO:0007669"/>
    <property type="project" value="UniProtKB-SubCell"/>
</dbReference>
<evidence type="ECO:0000259" key="10">
    <source>
        <dbReference type="PROSITE" id="PS50893"/>
    </source>
</evidence>
<gene>
    <name evidence="13" type="primary">LOC34617490</name>
</gene>
<dbReference type="SUPFAM" id="SSF52540">
    <property type="entry name" value="P-loop containing nucleoside triphosphate hydrolases"/>
    <property type="match status" value="1"/>
</dbReference>
<dbReference type="Gene3D" id="3.40.50.300">
    <property type="entry name" value="P-loop containing nucleotide triphosphate hydrolases"/>
    <property type="match status" value="1"/>
</dbReference>
<dbReference type="InterPro" id="IPR003593">
    <property type="entry name" value="AAA+_ATPase"/>
</dbReference>
<feature type="transmembrane region" description="Helical" evidence="9">
    <location>
        <begin position="352"/>
        <end position="374"/>
    </location>
</feature>
<protein>
    <submittedName>
        <fullName evidence="13">Iron-sulfur clusters transporter ATM1, mitochondrial</fullName>
    </submittedName>
</protein>
<keyword evidence="3" id="KW-0547">Nucleotide-binding</keyword>
<organism evidence="12 13">
    <name type="scientific">Cyclospora cayetanensis</name>
    <dbReference type="NCBI Taxonomy" id="88456"/>
    <lineage>
        <taxon>Eukaryota</taxon>
        <taxon>Sar</taxon>
        <taxon>Alveolata</taxon>
        <taxon>Apicomplexa</taxon>
        <taxon>Conoidasida</taxon>
        <taxon>Coccidia</taxon>
        <taxon>Eucoccidiorida</taxon>
        <taxon>Eimeriorina</taxon>
        <taxon>Eimeriidae</taxon>
        <taxon>Cyclospora</taxon>
    </lineage>
</organism>
<dbReference type="Proteomes" id="UP000515125">
    <property type="component" value="Unplaced"/>
</dbReference>
<dbReference type="PROSITE" id="PS50929">
    <property type="entry name" value="ABC_TM1F"/>
    <property type="match status" value="1"/>
</dbReference>
<dbReference type="InterPro" id="IPR036640">
    <property type="entry name" value="ABC1_TM_sf"/>
</dbReference>
<dbReference type="Gene3D" id="1.20.1560.10">
    <property type="entry name" value="ABC transporter type 1, transmembrane domain"/>
    <property type="match status" value="1"/>
</dbReference>
<dbReference type="InterPro" id="IPR027417">
    <property type="entry name" value="P-loop_NTPase"/>
</dbReference>
<dbReference type="Pfam" id="PF00664">
    <property type="entry name" value="ABC_membrane"/>
    <property type="match status" value="1"/>
</dbReference>
<dbReference type="PROSITE" id="PS00211">
    <property type="entry name" value="ABC_TRANSPORTER_1"/>
    <property type="match status" value="1"/>
</dbReference>
<accession>A0A6P6RUQ2</accession>
<feature type="compositionally biased region" description="Polar residues" evidence="8">
    <location>
        <begin position="582"/>
        <end position="598"/>
    </location>
</feature>
<dbReference type="RefSeq" id="XP_026191182.1">
    <property type="nucleotide sequence ID" value="XM_026335397.1"/>
</dbReference>
<keyword evidence="4" id="KW-0067">ATP-binding</keyword>
<dbReference type="Pfam" id="PF00005">
    <property type="entry name" value="ABC_tran"/>
    <property type="match status" value="1"/>
</dbReference>